<reference evidence="2 3" key="1">
    <citation type="submission" date="2013-10" db="EMBL/GenBank/DDBJ databases">
        <authorList>
            <consortium name="International Citrus Genome Consortium"/>
            <person name="Jenkins J."/>
            <person name="Schmutz J."/>
            <person name="Prochnik S."/>
            <person name="Rokhsar D."/>
            <person name="Gmitter F."/>
            <person name="Ollitrault P."/>
            <person name="Machado M."/>
            <person name="Talon M."/>
            <person name="Wincker P."/>
            <person name="Jaillon O."/>
            <person name="Morgante M."/>
        </authorList>
    </citation>
    <scope>NUCLEOTIDE SEQUENCE</scope>
    <source>
        <strain evidence="3">cv. Clemenules</strain>
    </source>
</reference>
<keyword evidence="1" id="KW-0472">Membrane</keyword>
<sequence>MTRSSMSLQITDAAFTTLGLSEIHSETSLVAKSPMPRREVVVTNMQAQLLWLSLSPWVSLRLWLSLSPWVSLRLWLSFSPWVSLIRPHAHLATLSFGFLFSSVSLTHLVGFLSRISLGNQFVERNCSIIMSCSSTSENRTQVKACEKCSNSNKVLRISRTRENPNCKFWKCKGCGAFEWDDNWKSSECNDFGGMEDRSMNENKIDILLGEVRSLGHQMECLSLKFQLFEKELRQRQPHEDLSLIVKYVPQIIITIVICIILNCILN</sequence>
<dbReference type="AlphaFoldDB" id="V4TQY3"/>
<dbReference type="InParanoid" id="V4TQY3"/>
<protein>
    <submittedName>
        <fullName evidence="2">Uncharacterized protein</fullName>
    </submittedName>
</protein>
<evidence type="ECO:0000256" key="1">
    <source>
        <dbReference type="SAM" id="Phobius"/>
    </source>
</evidence>
<gene>
    <name evidence="2" type="ORF">CICLE_v10021711mg</name>
</gene>
<keyword evidence="1" id="KW-1133">Transmembrane helix</keyword>
<accession>V4TQY3</accession>
<evidence type="ECO:0000313" key="2">
    <source>
        <dbReference type="EMBL" id="ESR55842.1"/>
    </source>
</evidence>
<keyword evidence="1" id="KW-0812">Transmembrane</keyword>
<dbReference type="EMBL" id="KI536661">
    <property type="protein sequence ID" value="ESR55842.1"/>
    <property type="molecule type" value="Genomic_DNA"/>
</dbReference>
<organism evidence="2 3">
    <name type="scientific">Citrus clementina</name>
    <name type="common">Clementine</name>
    <name type="synonym">Citrus deliciosa x Citrus sinensis</name>
    <dbReference type="NCBI Taxonomy" id="85681"/>
    <lineage>
        <taxon>Eukaryota</taxon>
        <taxon>Viridiplantae</taxon>
        <taxon>Streptophyta</taxon>
        <taxon>Embryophyta</taxon>
        <taxon>Tracheophyta</taxon>
        <taxon>Spermatophyta</taxon>
        <taxon>Magnoliopsida</taxon>
        <taxon>eudicotyledons</taxon>
        <taxon>Gunneridae</taxon>
        <taxon>Pentapetalae</taxon>
        <taxon>rosids</taxon>
        <taxon>malvids</taxon>
        <taxon>Sapindales</taxon>
        <taxon>Rutaceae</taxon>
        <taxon>Aurantioideae</taxon>
        <taxon>Citrus</taxon>
    </lineage>
</organism>
<name>V4TQY3_CITCL</name>
<proteinExistence type="predicted"/>
<dbReference type="Gramene" id="ESR55842">
    <property type="protein sequence ID" value="ESR55842"/>
    <property type="gene ID" value="CICLE_v10021711mg"/>
</dbReference>
<keyword evidence="3" id="KW-1185">Reference proteome</keyword>
<evidence type="ECO:0000313" key="3">
    <source>
        <dbReference type="Proteomes" id="UP000030687"/>
    </source>
</evidence>
<feature type="transmembrane region" description="Helical" evidence="1">
    <location>
        <begin position="247"/>
        <end position="265"/>
    </location>
</feature>
<dbReference type="Proteomes" id="UP000030687">
    <property type="component" value="Unassembled WGS sequence"/>
</dbReference>
<dbReference type="KEGG" id="cic:CICLE_v10021711mg"/>